<sequence>MSIIEVRGLGEEGSGQASKRSECGVTACRLHGGVLDILGLSSKWTISKPLPSDIKLTSLLRMQEVELKVPAGDVLDDAMGSQPFLPWQNRGTYVFTCMCRPQESMLGPYPRRNLRSQLLSFAGAGRLLLSAWSPTLLCLCKLRSRSRDDDKCETVLCLILSRDHKSLETKSCKGAASGDVILWVCSSSCACGVSIPYKPNVNLPHTSSVERAWFCDSINAMDIFQQDVYCLSMSRFRMGVATTVSILISLLFCDLITSVLDFLLIQLESNRNL</sequence>
<comment type="caution">
    <text evidence="2">The sequence shown here is derived from an EMBL/GenBank/DDBJ whole genome shotgun (WGS) entry which is preliminary data.</text>
</comment>
<organism evidence="2 3">
    <name type="scientific">Canavalia gladiata</name>
    <name type="common">Sword bean</name>
    <name type="synonym">Dolichos gladiatus</name>
    <dbReference type="NCBI Taxonomy" id="3824"/>
    <lineage>
        <taxon>Eukaryota</taxon>
        <taxon>Viridiplantae</taxon>
        <taxon>Streptophyta</taxon>
        <taxon>Embryophyta</taxon>
        <taxon>Tracheophyta</taxon>
        <taxon>Spermatophyta</taxon>
        <taxon>Magnoliopsida</taxon>
        <taxon>eudicotyledons</taxon>
        <taxon>Gunneridae</taxon>
        <taxon>Pentapetalae</taxon>
        <taxon>rosids</taxon>
        <taxon>fabids</taxon>
        <taxon>Fabales</taxon>
        <taxon>Fabaceae</taxon>
        <taxon>Papilionoideae</taxon>
        <taxon>50 kb inversion clade</taxon>
        <taxon>NPAAA clade</taxon>
        <taxon>indigoferoid/millettioid clade</taxon>
        <taxon>Phaseoleae</taxon>
        <taxon>Canavalia</taxon>
    </lineage>
</organism>
<protein>
    <submittedName>
        <fullName evidence="2">Uncharacterized protein</fullName>
    </submittedName>
</protein>
<evidence type="ECO:0000313" key="2">
    <source>
        <dbReference type="EMBL" id="KAK7338738.1"/>
    </source>
</evidence>
<feature type="transmembrane region" description="Helical" evidence="1">
    <location>
        <begin position="240"/>
        <end position="265"/>
    </location>
</feature>
<proteinExistence type="predicted"/>
<evidence type="ECO:0000256" key="1">
    <source>
        <dbReference type="SAM" id="Phobius"/>
    </source>
</evidence>
<dbReference type="AlphaFoldDB" id="A0AAN9LSF8"/>
<evidence type="ECO:0000313" key="3">
    <source>
        <dbReference type="Proteomes" id="UP001367508"/>
    </source>
</evidence>
<keyword evidence="1" id="KW-0472">Membrane</keyword>
<accession>A0AAN9LSF8</accession>
<dbReference type="EMBL" id="JAYMYQ010000004">
    <property type="protein sequence ID" value="KAK7338738.1"/>
    <property type="molecule type" value="Genomic_DNA"/>
</dbReference>
<dbReference type="Proteomes" id="UP001367508">
    <property type="component" value="Unassembled WGS sequence"/>
</dbReference>
<gene>
    <name evidence="2" type="ORF">VNO77_19368</name>
</gene>
<reference evidence="2 3" key="1">
    <citation type="submission" date="2024-01" db="EMBL/GenBank/DDBJ databases">
        <title>The genomes of 5 underutilized Papilionoideae crops provide insights into root nodulation and disease resistanc.</title>
        <authorList>
            <person name="Jiang F."/>
        </authorList>
    </citation>
    <scope>NUCLEOTIDE SEQUENCE [LARGE SCALE GENOMIC DNA]</scope>
    <source>
        <strain evidence="2">LVBAO_FW01</strain>
        <tissue evidence="2">Leaves</tissue>
    </source>
</reference>
<keyword evidence="3" id="KW-1185">Reference proteome</keyword>
<keyword evidence="1" id="KW-1133">Transmembrane helix</keyword>
<keyword evidence="1" id="KW-0812">Transmembrane</keyword>
<name>A0AAN9LSF8_CANGL</name>